<keyword evidence="2" id="KW-1003">Cell membrane</keyword>
<feature type="domain" description="Type II secretion system protein GspF" evidence="7">
    <location>
        <begin position="126"/>
        <end position="249"/>
    </location>
</feature>
<dbReference type="InterPro" id="IPR042094">
    <property type="entry name" value="T2SS_GspF_sf"/>
</dbReference>
<dbReference type="GO" id="GO:0005886">
    <property type="term" value="C:plasma membrane"/>
    <property type="evidence" value="ECO:0007669"/>
    <property type="project" value="UniProtKB-SubCell"/>
</dbReference>
<dbReference type="EMBL" id="JNSK01000006">
    <property type="protein sequence ID" value="KGA20055.1"/>
    <property type="molecule type" value="Genomic_DNA"/>
</dbReference>
<evidence type="ECO:0000256" key="1">
    <source>
        <dbReference type="ARBA" id="ARBA00004651"/>
    </source>
</evidence>
<accession>A0A094Q7B0</accession>
<evidence type="ECO:0000256" key="6">
    <source>
        <dbReference type="SAM" id="Phobius"/>
    </source>
</evidence>
<feature type="transmembrane region" description="Helical" evidence="6">
    <location>
        <begin position="232"/>
        <end position="252"/>
    </location>
</feature>
<evidence type="ECO:0000256" key="5">
    <source>
        <dbReference type="ARBA" id="ARBA00023136"/>
    </source>
</evidence>
<keyword evidence="4 6" id="KW-1133">Transmembrane helix</keyword>
<organism evidence="8">
    <name type="scientific">freshwater metagenome</name>
    <dbReference type="NCBI Taxonomy" id="449393"/>
    <lineage>
        <taxon>unclassified sequences</taxon>
        <taxon>metagenomes</taxon>
        <taxon>ecological metagenomes</taxon>
    </lineage>
</organism>
<evidence type="ECO:0000256" key="3">
    <source>
        <dbReference type="ARBA" id="ARBA00022692"/>
    </source>
</evidence>
<protein>
    <recommendedName>
        <fullName evidence="7">Type II secretion system protein GspF domain-containing protein</fullName>
    </recommendedName>
</protein>
<feature type="transmembrane region" description="Helical" evidence="6">
    <location>
        <begin position="85"/>
        <end position="103"/>
    </location>
</feature>
<comment type="caution">
    <text evidence="8">The sequence shown here is derived from an EMBL/GenBank/DDBJ whole genome shotgun (WGS) entry which is preliminary data.</text>
</comment>
<reference evidence="8" key="1">
    <citation type="submission" date="2014-05" db="EMBL/GenBank/DDBJ databases">
        <title>Key roles for freshwater Actinobacteria revealed by deep metagenomic sequencing.</title>
        <authorList>
            <person name="Ghai R."/>
            <person name="Mizuno C.M."/>
            <person name="Picazo A."/>
            <person name="Camacho A."/>
            <person name="Rodriguez-Valera F."/>
        </authorList>
    </citation>
    <scope>NUCLEOTIDE SEQUENCE</scope>
</reference>
<feature type="transmembrane region" description="Helical" evidence="6">
    <location>
        <begin position="6"/>
        <end position="23"/>
    </location>
</feature>
<evidence type="ECO:0000313" key="8">
    <source>
        <dbReference type="EMBL" id="KGA20055.1"/>
    </source>
</evidence>
<dbReference type="InterPro" id="IPR018076">
    <property type="entry name" value="T2SS_GspF_dom"/>
</dbReference>
<evidence type="ECO:0000256" key="4">
    <source>
        <dbReference type="ARBA" id="ARBA00022989"/>
    </source>
</evidence>
<dbReference type="PANTHER" id="PTHR35007">
    <property type="entry name" value="INTEGRAL MEMBRANE PROTEIN-RELATED"/>
    <property type="match status" value="1"/>
</dbReference>
<gene>
    <name evidence="8" type="ORF">GM50_3300</name>
</gene>
<dbReference type="PANTHER" id="PTHR35007:SF4">
    <property type="entry name" value="CONSERVED TRANSMEMBRANE PROTEIN-RELATED"/>
    <property type="match status" value="1"/>
</dbReference>
<dbReference type="Pfam" id="PF00482">
    <property type="entry name" value="T2SSF"/>
    <property type="match status" value="1"/>
</dbReference>
<feature type="transmembrane region" description="Helical" evidence="6">
    <location>
        <begin position="59"/>
        <end position="79"/>
    </location>
</feature>
<evidence type="ECO:0000256" key="2">
    <source>
        <dbReference type="ARBA" id="ARBA00022475"/>
    </source>
</evidence>
<sequence>MNPILISLPLSLLAAILIILGDSPSREFRALAGTTRDRSLVRSRLSELGRHTQSDYEEFRYLQILYVGISTLVLLTLFLLRGTSIGVIALLCAVGGGLTYLMMDRNLTSEVKKQRSVIEAEFPAIIEMLTLAISAGESPLTALKRIAENSHGNLSRRFREVISRVHQGIAFHAALDLMGRDLNSPIVRRFIDSLVNAMVRGAPITEVLTRHAQEAREHQRNRILAAAGKAEISMMIPVVFLILPISILFALWPSLTNLNLFAS</sequence>
<comment type="subcellular location">
    <subcellularLocation>
        <location evidence="1">Cell membrane</location>
        <topology evidence="1">Multi-pass membrane protein</topology>
    </subcellularLocation>
</comment>
<proteinExistence type="predicted"/>
<name>A0A094Q7B0_9ZZZZ</name>
<keyword evidence="3 6" id="KW-0812">Transmembrane</keyword>
<keyword evidence="5 6" id="KW-0472">Membrane</keyword>
<dbReference type="AlphaFoldDB" id="A0A094Q7B0"/>
<evidence type="ECO:0000259" key="7">
    <source>
        <dbReference type="Pfam" id="PF00482"/>
    </source>
</evidence>
<dbReference type="Gene3D" id="1.20.81.30">
    <property type="entry name" value="Type II secretion system (T2SS), domain F"/>
    <property type="match status" value="1"/>
</dbReference>